<evidence type="ECO:0000259" key="5">
    <source>
        <dbReference type="SMART" id="SM00363"/>
    </source>
</evidence>
<dbReference type="NCBIfam" id="TIGR00005">
    <property type="entry name" value="rluA_subfam"/>
    <property type="match status" value="1"/>
</dbReference>
<dbReference type="EC" id="5.4.99.-" evidence="4"/>
<comment type="caution">
    <text evidence="6">The sequence shown here is derived from an EMBL/GenBank/DDBJ whole genome shotgun (WGS) entry which is preliminary data.</text>
</comment>
<dbReference type="PROSITE" id="PS50889">
    <property type="entry name" value="S4"/>
    <property type="match status" value="1"/>
</dbReference>
<dbReference type="InterPro" id="IPR036986">
    <property type="entry name" value="S4_RNA-bd_sf"/>
</dbReference>
<keyword evidence="3" id="KW-0694">RNA-binding</keyword>
<dbReference type="InterPro" id="IPR006145">
    <property type="entry name" value="PsdUridine_synth_RsuA/RluA"/>
</dbReference>
<dbReference type="GO" id="GO:0160141">
    <property type="term" value="F:23S rRNA pseudouridine(955/2504/2580) synthase activity"/>
    <property type="evidence" value="ECO:0007669"/>
    <property type="project" value="UniProtKB-EC"/>
</dbReference>
<evidence type="ECO:0000256" key="4">
    <source>
        <dbReference type="RuleBase" id="RU362028"/>
    </source>
</evidence>
<dbReference type="Gene3D" id="3.10.290.10">
    <property type="entry name" value="RNA-binding S4 domain"/>
    <property type="match status" value="1"/>
</dbReference>
<name>A0ABS5QNS0_9BACT</name>
<organism evidence="6 7">
    <name type="scientific">Candidatus Vampirococcus lugosii</name>
    <dbReference type="NCBI Taxonomy" id="2789015"/>
    <lineage>
        <taxon>Bacteria</taxon>
        <taxon>Candidatus Absconditibacteriota</taxon>
        <taxon>Vampirococcus</taxon>
    </lineage>
</organism>
<proteinExistence type="inferred from homology"/>
<dbReference type="InterPro" id="IPR020103">
    <property type="entry name" value="PsdUridine_synth_cat_dom_sf"/>
</dbReference>
<dbReference type="Gene3D" id="3.30.2350.10">
    <property type="entry name" value="Pseudouridine synthase"/>
    <property type="match status" value="1"/>
</dbReference>
<sequence length="320" mass="37115">MQIVEIKENEKGQRFDRFLRKYLKYTDIALKSIFKAIRKGDIKVNGSKSKESYILNMGDEIVFNSFFSSQIKESQKDKNHKIKNIKKSNIEKLILFEDEYWLAIDKPSGIVIHPGDKNYNTITLVDLLQNYLKSDIGTFKPMFGYRLDKDTSGIIIAGKKYESLKLLNLLIKNRNTKKKYIAVVLGKINKEEIIDNNLEKVYSKKLGKNIVICSSNGQSAKTIVKPIKHKFIEGIGYITLLDIEIKTGRMHQIRVHLKKIKHPVIGDLIYGNSEKNKLFLNKFGINRQLLHSSEYYFYDSIQKKNINIHSPIPQIIKNIF</sequence>
<dbReference type="InterPro" id="IPR050188">
    <property type="entry name" value="RluA_PseudoU_synthase"/>
</dbReference>
<dbReference type="SUPFAM" id="SSF55120">
    <property type="entry name" value="Pseudouridine synthase"/>
    <property type="match status" value="1"/>
</dbReference>
<accession>A0ABS5QNS0</accession>
<evidence type="ECO:0000256" key="1">
    <source>
        <dbReference type="ARBA" id="ARBA00010876"/>
    </source>
</evidence>
<dbReference type="RefSeq" id="WP_213349169.1">
    <property type="nucleotide sequence ID" value="NZ_JAEDAM010000035.1"/>
</dbReference>
<evidence type="ECO:0000313" key="6">
    <source>
        <dbReference type="EMBL" id="MBS8122059.1"/>
    </source>
</evidence>
<dbReference type="PANTHER" id="PTHR21600">
    <property type="entry name" value="MITOCHONDRIAL RNA PSEUDOURIDINE SYNTHASE"/>
    <property type="match status" value="1"/>
</dbReference>
<dbReference type="InterPro" id="IPR002942">
    <property type="entry name" value="S4_RNA-bd"/>
</dbReference>
<evidence type="ECO:0000256" key="3">
    <source>
        <dbReference type="PROSITE-ProRule" id="PRU00182"/>
    </source>
</evidence>
<keyword evidence="2 4" id="KW-0413">Isomerase</keyword>
<dbReference type="Proteomes" id="UP000680365">
    <property type="component" value="Unassembled WGS sequence"/>
</dbReference>
<comment type="function">
    <text evidence="4">Responsible for synthesis of pseudouridine from uracil.</text>
</comment>
<dbReference type="Pfam" id="PF00849">
    <property type="entry name" value="PseudoU_synth_2"/>
    <property type="match status" value="1"/>
</dbReference>
<dbReference type="InterPro" id="IPR006225">
    <property type="entry name" value="PsdUridine_synth_RluC/D"/>
</dbReference>
<dbReference type="EMBL" id="JAEDAM010000035">
    <property type="protein sequence ID" value="MBS8122059.1"/>
    <property type="molecule type" value="Genomic_DNA"/>
</dbReference>
<keyword evidence="7" id="KW-1185">Reference proteome</keyword>
<protein>
    <recommendedName>
        <fullName evidence="4">Pseudouridine synthase</fullName>
        <ecNumber evidence="4">5.4.99.-</ecNumber>
    </recommendedName>
</protein>
<comment type="catalytic activity">
    <reaction evidence="4">
        <text>a uridine in RNA = a pseudouridine in RNA</text>
        <dbReference type="Rhea" id="RHEA:48348"/>
        <dbReference type="Rhea" id="RHEA-COMP:12068"/>
        <dbReference type="Rhea" id="RHEA-COMP:12069"/>
        <dbReference type="ChEBI" id="CHEBI:65314"/>
        <dbReference type="ChEBI" id="CHEBI:65315"/>
    </reaction>
</comment>
<evidence type="ECO:0000313" key="7">
    <source>
        <dbReference type="Proteomes" id="UP000680365"/>
    </source>
</evidence>
<gene>
    <name evidence="6" type="ORF">VAMP_84n95</name>
</gene>
<feature type="domain" description="RNA-binding S4" evidence="5">
    <location>
        <begin position="13"/>
        <end position="72"/>
    </location>
</feature>
<comment type="similarity">
    <text evidence="1 4">Belongs to the pseudouridine synthase RluA family.</text>
</comment>
<dbReference type="SMART" id="SM00363">
    <property type="entry name" value="S4"/>
    <property type="match status" value="1"/>
</dbReference>
<reference evidence="6 7" key="1">
    <citation type="journal article" date="2021" name="Nat. Commun.">
        <title>Reductive evolution and unique predatory mode in the CPR bacterium Vampirococcus lugosii.</title>
        <authorList>
            <person name="Moreira D."/>
            <person name="Zivanovic Y."/>
            <person name="Lopez-Archilla A.I."/>
            <person name="Iniesto M."/>
            <person name="Lopez-Garcia P."/>
        </authorList>
    </citation>
    <scope>NUCLEOTIDE SEQUENCE [LARGE SCALE GENOMIC DNA]</scope>
    <source>
        <strain evidence="6">Chiprana</strain>
    </source>
</reference>
<dbReference type="CDD" id="cd02869">
    <property type="entry name" value="PseudoU_synth_RluA_like"/>
    <property type="match status" value="1"/>
</dbReference>
<evidence type="ECO:0000256" key="2">
    <source>
        <dbReference type="ARBA" id="ARBA00023235"/>
    </source>
</evidence>